<evidence type="ECO:0000313" key="8">
    <source>
        <dbReference type="Proteomes" id="UP000077266"/>
    </source>
</evidence>
<dbReference type="InterPro" id="IPR000330">
    <property type="entry name" value="SNF2_N"/>
</dbReference>
<protein>
    <recommendedName>
        <fullName evidence="9">SNF2 family DNA-dependent ATPase</fullName>
    </recommendedName>
</protein>
<evidence type="ECO:0008006" key="9">
    <source>
        <dbReference type="Google" id="ProtNLM"/>
    </source>
</evidence>
<dbReference type="Gene3D" id="3.40.50.10810">
    <property type="entry name" value="Tandem AAA-ATPase domain"/>
    <property type="match status" value="2"/>
</dbReference>
<dbReference type="InterPro" id="IPR038718">
    <property type="entry name" value="SNF2-like_sf"/>
</dbReference>
<sequence>MLQRSMLYSQLLTDRIQQQNEEAAQAKPDAKRGKGSKKRARDDTDEDGAAQKRVKADDGTAIAREDIDFEQPKLVTGAKLRDYQLAGRYGGSLNGILADEMGLGKTAQVISFISHLLENGVKKPFLIVCPLSVLHNWGAEFEKFAPTIPACCYYGTRDERAELRRTVLRDHYDEDDAVAEPNAGEEQEQEKEAASSTQTSRKSKGGSKATSNARRKSGKQSAAAAKKTQAKTKEKTGPETTEEMFARVKKAFPVVITTYEIIMRDSKSLGAYDWGYIIVDEGHRLKNMNCKLIQEIKKYSSANRMIITGTPLHNNLAELWSLLNFILPDIFSDLEMFQSWFNFDNVEERMDKTQTSEVVNKLHSILAPFLLRRLKTDVETNLPPKKEYVLYAPLTAKQKELYQAVLDGALREWLISAKSGNSKAADALKKGTPAFSEGRKLRKKGAVDYDQESDDDEYLDKLAAGKKETLDHEKAQARVNETLRKNTVSQVNRMHLKNVTMQLRKVACHPFAFDWPVDHVTREYVVNEELVDASGKMMMLERLLEELFKRGHRVLLFSQFTTMLDIIEDWAVEYKHWDVCRIDGSTAPDARRAQMDRFNGAKEGKDPRLFLLSTRAGGLGINLVSADTVIFYDQDWNPQMDLQAQDRAHRIGQTKPVLIFRLVSQNTIETKIMARASEKRKLEALVIAKGKFKHPGQNNATAADLASSMLRFEEEQVEVVGRGDTILNDEQLDVLLDRSPEVFTSRGKGWSGEGKGADAKAGATFEVFETAQDEGNDALANMLGEESLA</sequence>
<dbReference type="Proteomes" id="UP000077266">
    <property type="component" value="Unassembled WGS sequence"/>
</dbReference>
<feature type="region of interest" description="Disordered" evidence="4">
    <location>
        <begin position="18"/>
        <end position="57"/>
    </location>
</feature>
<dbReference type="InterPro" id="IPR014001">
    <property type="entry name" value="Helicase_ATP-bd"/>
</dbReference>
<feature type="domain" description="Helicase ATP-binding" evidence="5">
    <location>
        <begin position="86"/>
        <end position="329"/>
    </location>
</feature>
<dbReference type="InterPro" id="IPR049730">
    <property type="entry name" value="SNF2/RAD54-like_C"/>
</dbReference>
<dbReference type="PANTHER" id="PTHR10799">
    <property type="entry name" value="SNF2/RAD54 HELICASE FAMILY"/>
    <property type="match status" value="1"/>
</dbReference>
<dbReference type="SUPFAM" id="SSF52540">
    <property type="entry name" value="P-loop containing nucleoside triphosphate hydrolases"/>
    <property type="match status" value="2"/>
</dbReference>
<accession>A0A165QW35</accession>
<evidence type="ECO:0000256" key="3">
    <source>
        <dbReference type="ARBA" id="ARBA00022840"/>
    </source>
</evidence>
<dbReference type="Pfam" id="PF00176">
    <property type="entry name" value="SNF2-rel_dom"/>
    <property type="match status" value="1"/>
</dbReference>
<dbReference type="InterPro" id="IPR001650">
    <property type="entry name" value="Helicase_C-like"/>
</dbReference>
<organism evidence="7 8">
    <name type="scientific">Exidia glandulosa HHB12029</name>
    <dbReference type="NCBI Taxonomy" id="1314781"/>
    <lineage>
        <taxon>Eukaryota</taxon>
        <taxon>Fungi</taxon>
        <taxon>Dikarya</taxon>
        <taxon>Basidiomycota</taxon>
        <taxon>Agaricomycotina</taxon>
        <taxon>Agaricomycetes</taxon>
        <taxon>Auriculariales</taxon>
        <taxon>Exidiaceae</taxon>
        <taxon>Exidia</taxon>
    </lineage>
</organism>
<dbReference type="AlphaFoldDB" id="A0A165QW35"/>
<dbReference type="OrthoDB" id="5857104at2759"/>
<keyword evidence="3" id="KW-0067">ATP-binding</keyword>
<dbReference type="PROSITE" id="PS51194">
    <property type="entry name" value="HELICASE_CTER"/>
    <property type="match status" value="1"/>
</dbReference>
<dbReference type="GO" id="GO:0005524">
    <property type="term" value="F:ATP binding"/>
    <property type="evidence" value="ECO:0007669"/>
    <property type="project" value="InterPro"/>
</dbReference>
<dbReference type="STRING" id="1314781.A0A165QW35"/>
<evidence type="ECO:0000256" key="4">
    <source>
        <dbReference type="SAM" id="MobiDB-lite"/>
    </source>
</evidence>
<evidence type="ECO:0000259" key="5">
    <source>
        <dbReference type="PROSITE" id="PS51192"/>
    </source>
</evidence>
<dbReference type="GO" id="GO:0016787">
    <property type="term" value="F:hydrolase activity"/>
    <property type="evidence" value="ECO:0007669"/>
    <property type="project" value="UniProtKB-KW"/>
</dbReference>
<keyword evidence="8" id="KW-1185">Reference proteome</keyword>
<dbReference type="Gene3D" id="3.40.50.300">
    <property type="entry name" value="P-loop containing nucleotide triphosphate hydrolases"/>
    <property type="match status" value="1"/>
</dbReference>
<feature type="domain" description="Helicase C-terminal" evidence="6">
    <location>
        <begin position="539"/>
        <end position="693"/>
    </location>
</feature>
<dbReference type="Pfam" id="PF00271">
    <property type="entry name" value="Helicase_C"/>
    <property type="match status" value="1"/>
</dbReference>
<feature type="region of interest" description="Disordered" evidence="4">
    <location>
        <begin position="172"/>
        <end position="242"/>
    </location>
</feature>
<keyword evidence="1" id="KW-0547">Nucleotide-binding</keyword>
<name>A0A165QW35_EXIGL</name>
<dbReference type="SMART" id="SM00490">
    <property type="entry name" value="HELICc"/>
    <property type="match status" value="1"/>
</dbReference>
<dbReference type="CDD" id="cd18793">
    <property type="entry name" value="SF2_C_SNF"/>
    <property type="match status" value="1"/>
</dbReference>
<evidence type="ECO:0000256" key="1">
    <source>
        <dbReference type="ARBA" id="ARBA00022741"/>
    </source>
</evidence>
<dbReference type="InParanoid" id="A0A165QW35"/>
<reference evidence="7 8" key="1">
    <citation type="journal article" date="2016" name="Mol. Biol. Evol.">
        <title>Comparative Genomics of Early-Diverging Mushroom-Forming Fungi Provides Insights into the Origins of Lignocellulose Decay Capabilities.</title>
        <authorList>
            <person name="Nagy L.G."/>
            <person name="Riley R."/>
            <person name="Tritt A."/>
            <person name="Adam C."/>
            <person name="Daum C."/>
            <person name="Floudas D."/>
            <person name="Sun H."/>
            <person name="Yadav J.S."/>
            <person name="Pangilinan J."/>
            <person name="Larsson K.H."/>
            <person name="Matsuura K."/>
            <person name="Barry K."/>
            <person name="Labutti K."/>
            <person name="Kuo R."/>
            <person name="Ohm R.A."/>
            <person name="Bhattacharya S.S."/>
            <person name="Shirouzu T."/>
            <person name="Yoshinaga Y."/>
            <person name="Martin F.M."/>
            <person name="Grigoriev I.V."/>
            <person name="Hibbett D.S."/>
        </authorList>
    </citation>
    <scope>NUCLEOTIDE SEQUENCE [LARGE SCALE GENOMIC DNA]</scope>
    <source>
        <strain evidence="7 8">HHB12029</strain>
    </source>
</reference>
<evidence type="ECO:0000256" key="2">
    <source>
        <dbReference type="ARBA" id="ARBA00022801"/>
    </source>
</evidence>
<evidence type="ECO:0000313" key="7">
    <source>
        <dbReference type="EMBL" id="KZW04148.1"/>
    </source>
</evidence>
<feature type="compositionally biased region" description="Acidic residues" evidence="4">
    <location>
        <begin position="173"/>
        <end position="189"/>
    </location>
</feature>
<dbReference type="PROSITE" id="PS51192">
    <property type="entry name" value="HELICASE_ATP_BIND_1"/>
    <property type="match status" value="1"/>
</dbReference>
<dbReference type="SMART" id="SM00487">
    <property type="entry name" value="DEXDc"/>
    <property type="match status" value="1"/>
</dbReference>
<dbReference type="EMBL" id="KV425882">
    <property type="protein sequence ID" value="KZW04148.1"/>
    <property type="molecule type" value="Genomic_DNA"/>
</dbReference>
<dbReference type="InterPro" id="IPR027417">
    <property type="entry name" value="P-loop_NTPase"/>
</dbReference>
<keyword evidence="2" id="KW-0378">Hydrolase</keyword>
<proteinExistence type="predicted"/>
<evidence type="ECO:0000259" key="6">
    <source>
        <dbReference type="PROSITE" id="PS51194"/>
    </source>
</evidence>
<gene>
    <name evidence="7" type="ORF">EXIGLDRAFT_737823</name>
</gene>